<gene>
    <name evidence="5" type="ORF">LUZ62_083053</name>
</gene>
<protein>
    <submittedName>
        <fullName evidence="5">Alpha/beta-Hydrolases superfamily protein</fullName>
    </submittedName>
</protein>
<evidence type="ECO:0000313" key="6">
    <source>
        <dbReference type="Proteomes" id="UP001140206"/>
    </source>
</evidence>
<keyword evidence="6" id="KW-1185">Reference proteome</keyword>
<comment type="caution">
    <text evidence="5">The sequence shown here is derived from an EMBL/GenBank/DDBJ whole genome shotgun (WGS) entry which is preliminary data.</text>
</comment>
<dbReference type="GO" id="GO:0005811">
    <property type="term" value="C:lipid droplet"/>
    <property type="evidence" value="ECO:0007669"/>
    <property type="project" value="UniProtKB-SubCell"/>
</dbReference>
<name>A0AAV8BZJ8_9POAL</name>
<dbReference type="SUPFAM" id="SSF53474">
    <property type="entry name" value="alpha/beta-Hydrolases"/>
    <property type="match status" value="1"/>
</dbReference>
<dbReference type="InterPro" id="IPR019363">
    <property type="entry name" value="LDAH"/>
</dbReference>
<keyword evidence="4" id="KW-0378">Hydrolase</keyword>
<evidence type="ECO:0000256" key="1">
    <source>
        <dbReference type="ARBA" id="ARBA00004502"/>
    </source>
</evidence>
<evidence type="ECO:0000256" key="2">
    <source>
        <dbReference type="ARBA" id="ARBA00008300"/>
    </source>
</evidence>
<dbReference type="PANTHER" id="PTHR13390:SF0">
    <property type="entry name" value="LIPID DROPLET-ASSOCIATED HYDROLASE"/>
    <property type="match status" value="1"/>
</dbReference>
<dbReference type="Gene3D" id="3.40.50.1820">
    <property type="entry name" value="alpha/beta hydrolase"/>
    <property type="match status" value="1"/>
</dbReference>
<evidence type="ECO:0000256" key="4">
    <source>
        <dbReference type="ARBA" id="ARBA00022801"/>
    </source>
</evidence>
<comment type="similarity">
    <text evidence="2">Belongs to the AB hydrolase superfamily. LDAH family.</text>
</comment>
<comment type="subcellular location">
    <subcellularLocation>
        <location evidence="1">Lipid droplet</location>
    </subcellularLocation>
</comment>
<dbReference type="Proteomes" id="UP001140206">
    <property type="component" value="Chromosome 5"/>
</dbReference>
<evidence type="ECO:0000256" key="3">
    <source>
        <dbReference type="ARBA" id="ARBA00022677"/>
    </source>
</evidence>
<proteinExistence type="inferred from homology"/>
<evidence type="ECO:0000313" key="5">
    <source>
        <dbReference type="EMBL" id="KAJ4748648.1"/>
    </source>
</evidence>
<accession>A0AAV8BZJ8</accession>
<keyword evidence="3" id="KW-0551">Lipid droplet</keyword>
<dbReference type="EMBL" id="JAMFTS010000005">
    <property type="protein sequence ID" value="KAJ4748648.1"/>
    <property type="molecule type" value="Genomic_DNA"/>
</dbReference>
<dbReference type="InterPro" id="IPR029058">
    <property type="entry name" value="AB_hydrolase_fold"/>
</dbReference>
<dbReference type="GO" id="GO:0019915">
    <property type="term" value="P:lipid storage"/>
    <property type="evidence" value="ECO:0007669"/>
    <property type="project" value="InterPro"/>
</dbReference>
<reference evidence="5" key="1">
    <citation type="submission" date="2022-08" db="EMBL/GenBank/DDBJ databases">
        <authorList>
            <person name="Marques A."/>
        </authorList>
    </citation>
    <scope>NUCLEOTIDE SEQUENCE</scope>
    <source>
        <strain evidence="5">RhyPub2mFocal</strain>
        <tissue evidence="5">Leaves</tissue>
    </source>
</reference>
<dbReference type="GO" id="GO:0016298">
    <property type="term" value="F:lipase activity"/>
    <property type="evidence" value="ECO:0007669"/>
    <property type="project" value="InterPro"/>
</dbReference>
<sequence length="363" mass="41048">MITSGSIFEVWRTQPLVRAFLVDRKIFREHYWRSTIQHGIRVDCTRSTHLMEKANTEFSQKIKCVDRRCIISSFSVDLLEILSKKPSMHVFFIPGNPGIVSYYRDFIEDLFENLGGNASITAILHTAQGRKAVANGRLFSLQEQIDHKVDFIEQEMGTSVIPVVLVGHSIGAYIGLEVFKRMQQKVKVYVGLYPFLTLNKDSSTQSITGMVARSPILSGAVSLLVSLIGSLPARISETLVRRLLGPSWSFTAIDATCNHLLEYHTMRNVLYMAMTEFRELSAEPDWVFLRQKKDQIAFLFGDDDHWGPLTHFEEVSRQVPGIDLSIEREGLTHGFSCTVAGSIWVARYVADVIRNKIGAEMKS</sequence>
<dbReference type="PANTHER" id="PTHR13390">
    <property type="entry name" value="LIPASE"/>
    <property type="match status" value="1"/>
</dbReference>
<organism evidence="5 6">
    <name type="scientific">Rhynchospora pubera</name>
    <dbReference type="NCBI Taxonomy" id="906938"/>
    <lineage>
        <taxon>Eukaryota</taxon>
        <taxon>Viridiplantae</taxon>
        <taxon>Streptophyta</taxon>
        <taxon>Embryophyta</taxon>
        <taxon>Tracheophyta</taxon>
        <taxon>Spermatophyta</taxon>
        <taxon>Magnoliopsida</taxon>
        <taxon>Liliopsida</taxon>
        <taxon>Poales</taxon>
        <taxon>Cyperaceae</taxon>
        <taxon>Cyperoideae</taxon>
        <taxon>Rhynchosporeae</taxon>
        <taxon>Rhynchospora</taxon>
    </lineage>
</organism>
<dbReference type="Pfam" id="PF10230">
    <property type="entry name" value="LIDHydrolase"/>
    <property type="match status" value="1"/>
</dbReference>
<dbReference type="AlphaFoldDB" id="A0AAV8BZJ8"/>